<feature type="binding site" evidence="9">
    <location>
        <position position="19"/>
    </location>
    <ligand>
        <name>Zn(2+)</name>
        <dbReference type="ChEBI" id="CHEBI:29105"/>
    </ligand>
</feature>
<keyword evidence="1 9" id="KW-0479">Metal-binding</keyword>
<organism evidence="10 11">
    <name type="scientific">Simiduia aestuariiviva</name>
    <dbReference type="NCBI Taxonomy" id="1510459"/>
    <lineage>
        <taxon>Bacteria</taxon>
        <taxon>Pseudomonadati</taxon>
        <taxon>Pseudomonadota</taxon>
        <taxon>Gammaproteobacteria</taxon>
        <taxon>Cellvibrionales</taxon>
        <taxon>Cellvibrionaceae</taxon>
        <taxon>Simiduia</taxon>
    </lineage>
</organism>
<evidence type="ECO:0000256" key="7">
    <source>
        <dbReference type="ARBA" id="ARBA00057608"/>
    </source>
</evidence>
<evidence type="ECO:0000256" key="1">
    <source>
        <dbReference type="ARBA" id="ARBA00022723"/>
    </source>
</evidence>
<dbReference type="EMBL" id="JACHXZ010000001">
    <property type="protein sequence ID" value="MBB3167198.1"/>
    <property type="molecule type" value="Genomic_DNA"/>
</dbReference>
<keyword evidence="2" id="KW-0227">DNA damage</keyword>
<evidence type="ECO:0000256" key="5">
    <source>
        <dbReference type="ARBA" id="ARBA00023204"/>
    </source>
</evidence>
<dbReference type="GO" id="GO:0046872">
    <property type="term" value="F:metal ion binding"/>
    <property type="evidence" value="ECO:0007669"/>
    <property type="project" value="UniProtKB-KW"/>
</dbReference>
<comment type="caution">
    <text evidence="10">The sequence shown here is derived from an EMBL/GenBank/DDBJ whole genome shotgun (WGS) entry which is preliminary data.</text>
</comment>
<keyword evidence="4 9" id="KW-0862">Zinc</keyword>
<dbReference type="InterPro" id="IPR004597">
    <property type="entry name" value="Tag"/>
</dbReference>
<name>A0A839UNQ4_9GAMM</name>
<sequence>MQDPRCHWCHGDALYQQYHDQEWGRPLFDEQSLFEFLLLEGAQAGLSWITVLRKREHYRAAFDGFDPVKIARYSPAKIEKLLQNPGIIRNRLKVSSAVKNARAWLDLKESGQDPVAFFWDFVDGRPLQNNRKKMADIPASTPLSDRLSKALKQAGFNFVGSTICYAHMQATGMVNDHLVSCPAHGECLALAKAL</sequence>
<keyword evidence="11" id="KW-1185">Reference proteome</keyword>
<feature type="binding site" evidence="9">
    <location>
        <position position="181"/>
    </location>
    <ligand>
        <name>Zn(2+)</name>
        <dbReference type="ChEBI" id="CHEBI:29105"/>
    </ligand>
</feature>
<dbReference type="AlphaFoldDB" id="A0A839UNQ4"/>
<evidence type="ECO:0000256" key="8">
    <source>
        <dbReference type="ARBA" id="ARBA00066766"/>
    </source>
</evidence>
<dbReference type="Proteomes" id="UP000559987">
    <property type="component" value="Unassembled WGS sequence"/>
</dbReference>
<accession>A0A839UNQ4</accession>
<dbReference type="NCBIfam" id="TIGR00624">
    <property type="entry name" value="tag"/>
    <property type="match status" value="1"/>
</dbReference>
<evidence type="ECO:0000256" key="6">
    <source>
        <dbReference type="ARBA" id="ARBA00052558"/>
    </source>
</evidence>
<comment type="function">
    <text evidence="7">Hydrolysis of the deoxyribose N-glycosidic bond to excise 3-methyladenine from the damaged DNA polymer formed by alkylation lesions.</text>
</comment>
<dbReference type="InterPro" id="IPR005019">
    <property type="entry name" value="Adenine_glyco"/>
</dbReference>
<dbReference type="Gene3D" id="1.10.340.30">
    <property type="entry name" value="Hypothetical protein, domain 2"/>
    <property type="match status" value="1"/>
</dbReference>
<evidence type="ECO:0000313" key="11">
    <source>
        <dbReference type="Proteomes" id="UP000559987"/>
    </source>
</evidence>
<proteinExistence type="predicted"/>
<feature type="binding site" evidence="9">
    <location>
        <position position="6"/>
    </location>
    <ligand>
        <name>Zn(2+)</name>
        <dbReference type="ChEBI" id="CHEBI:29105"/>
    </ligand>
</feature>
<keyword evidence="3 10" id="KW-0378">Hydrolase</keyword>
<evidence type="ECO:0000313" key="10">
    <source>
        <dbReference type="EMBL" id="MBB3167198.1"/>
    </source>
</evidence>
<dbReference type="RefSeq" id="WP_183907713.1">
    <property type="nucleotide sequence ID" value="NZ_JACHXZ010000001.1"/>
</dbReference>
<gene>
    <name evidence="10" type="ORF">FHS30_000374</name>
</gene>
<dbReference type="Pfam" id="PF03352">
    <property type="entry name" value="Adenine_glyco"/>
    <property type="match status" value="1"/>
</dbReference>
<evidence type="ECO:0000256" key="4">
    <source>
        <dbReference type="ARBA" id="ARBA00022833"/>
    </source>
</evidence>
<dbReference type="SUPFAM" id="SSF48150">
    <property type="entry name" value="DNA-glycosylase"/>
    <property type="match status" value="1"/>
</dbReference>
<evidence type="ECO:0000256" key="3">
    <source>
        <dbReference type="ARBA" id="ARBA00022801"/>
    </source>
</evidence>
<protein>
    <recommendedName>
        <fullName evidence="8">DNA-3-methyladenine glycosylase I</fullName>
        <ecNumber evidence="8">3.2.2.20</ecNumber>
    </recommendedName>
</protein>
<dbReference type="FunFam" id="1.10.340.30:FF:000009">
    <property type="entry name" value="DNA-3-methyladenine glycosylase I"/>
    <property type="match status" value="1"/>
</dbReference>
<dbReference type="PANTHER" id="PTHR30037:SF4">
    <property type="entry name" value="DNA-3-METHYLADENINE GLYCOSYLASE I"/>
    <property type="match status" value="1"/>
</dbReference>
<dbReference type="InterPro" id="IPR052891">
    <property type="entry name" value="DNA-3mA_glycosylase"/>
</dbReference>
<dbReference type="InterPro" id="IPR011257">
    <property type="entry name" value="DNA_glycosylase"/>
</dbReference>
<evidence type="ECO:0000256" key="9">
    <source>
        <dbReference type="PIRSR" id="PIRSR604597-1"/>
    </source>
</evidence>
<keyword evidence="10" id="KW-0326">Glycosidase</keyword>
<dbReference type="GO" id="GO:0006284">
    <property type="term" value="P:base-excision repair"/>
    <property type="evidence" value="ECO:0007669"/>
    <property type="project" value="InterPro"/>
</dbReference>
<evidence type="ECO:0000256" key="2">
    <source>
        <dbReference type="ARBA" id="ARBA00022763"/>
    </source>
</evidence>
<dbReference type="EC" id="3.2.2.20" evidence="8"/>
<reference evidence="10 11" key="1">
    <citation type="submission" date="2020-08" db="EMBL/GenBank/DDBJ databases">
        <title>Genomic Encyclopedia of Type Strains, Phase III (KMG-III): the genomes of soil and plant-associated and newly described type strains.</title>
        <authorList>
            <person name="Whitman W."/>
        </authorList>
    </citation>
    <scope>NUCLEOTIDE SEQUENCE [LARGE SCALE GENOMIC DNA]</scope>
    <source>
        <strain evidence="10 11">CECT 8571</strain>
    </source>
</reference>
<feature type="binding site" evidence="9">
    <location>
        <position position="177"/>
    </location>
    <ligand>
        <name>Zn(2+)</name>
        <dbReference type="ChEBI" id="CHEBI:29105"/>
    </ligand>
</feature>
<comment type="catalytic activity">
    <reaction evidence="6">
        <text>Hydrolysis of alkylated DNA, releasing 3-methyladenine.</text>
        <dbReference type="EC" id="3.2.2.20"/>
    </reaction>
</comment>
<keyword evidence="5" id="KW-0234">DNA repair</keyword>
<dbReference type="GO" id="GO:0008725">
    <property type="term" value="F:DNA-3-methyladenine glycosylase activity"/>
    <property type="evidence" value="ECO:0007669"/>
    <property type="project" value="UniProtKB-EC"/>
</dbReference>
<dbReference type="PANTHER" id="PTHR30037">
    <property type="entry name" value="DNA-3-METHYLADENINE GLYCOSYLASE 1"/>
    <property type="match status" value="1"/>
</dbReference>